<evidence type="ECO:0000313" key="3">
    <source>
        <dbReference type="EMBL" id="KCV69193.1"/>
    </source>
</evidence>
<keyword evidence="2" id="KW-0812">Transmembrane</keyword>
<evidence type="ECO:0000256" key="2">
    <source>
        <dbReference type="SAM" id="Phobius"/>
    </source>
</evidence>
<dbReference type="EMBL" id="KB932207">
    <property type="protein sequence ID" value="KCV69193.1"/>
    <property type="molecule type" value="Genomic_DNA"/>
</dbReference>
<feature type="compositionally biased region" description="Low complexity" evidence="1">
    <location>
        <begin position="159"/>
        <end position="172"/>
    </location>
</feature>
<evidence type="ECO:0000313" key="4">
    <source>
        <dbReference type="Proteomes" id="UP000030693"/>
    </source>
</evidence>
<proteinExistence type="predicted"/>
<feature type="region of interest" description="Disordered" evidence="1">
    <location>
        <begin position="82"/>
        <end position="106"/>
    </location>
</feature>
<protein>
    <submittedName>
        <fullName evidence="3">Uncharacterized protein</fullName>
    </submittedName>
</protein>
<keyword evidence="2" id="KW-0472">Membrane</keyword>
<sequence>MASLFHRRSASSATSTTSSSSLNSPGEGGSGSSSSLFKRPLLNKSFFGSKSSNLSSQTPSDNSFDILLQSGETILLSLSNNGSTTDTSLELDQPPAALGPDDENDPSNHLVDLLKAENVRLNLQVVKLREELAVSRGESLSSLTLPTIDDNLLASLTSAAGPGPLGPGSESGDASPLMPSTDAGSAPSVDWEAQYMELKERSNKLAQQAVITIEDRMKRIQHLEGENGALFDRCQTLAYEILEVRSSQRWWLYLGVTALAAVALAAAVLGLRWHC</sequence>
<keyword evidence="4" id="KW-1185">Reference proteome</keyword>
<feature type="transmembrane region" description="Helical" evidence="2">
    <location>
        <begin position="250"/>
        <end position="271"/>
    </location>
</feature>
<dbReference type="GeneID" id="20529328"/>
<keyword evidence="2" id="KW-1133">Transmembrane helix</keyword>
<dbReference type="RefSeq" id="XP_009496764.1">
    <property type="nucleotide sequence ID" value="XM_009498489.1"/>
</dbReference>
<name>A0A058Z5H3_FONAL</name>
<dbReference type="AlphaFoldDB" id="A0A058Z5H3"/>
<feature type="compositionally biased region" description="Low complexity" evidence="1">
    <location>
        <begin position="10"/>
        <end position="25"/>
    </location>
</feature>
<dbReference type="Proteomes" id="UP000030693">
    <property type="component" value="Unassembled WGS sequence"/>
</dbReference>
<gene>
    <name evidence="3" type="ORF">H696_04603</name>
</gene>
<accession>A0A058Z5H3</accession>
<evidence type="ECO:0000256" key="1">
    <source>
        <dbReference type="SAM" id="MobiDB-lite"/>
    </source>
</evidence>
<reference evidence="3" key="1">
    <citation type="submission" date="2013-04" db="EMBL/GenBank/DDBJ databases">
        <title>The Genome Sequence of Fonticula alba ATCC 38817.</title>
        <authorList>
            <consortium name="The Broad Institute Genomics Platform"/>
            <person name="Russ C."/>
            <person name="Cuomo C."/>
            <person name="Burger G."/>
            <person name="Gray M.W."/>
            <person name="Holland P.W.H."/>
            <person name="King N."/>
            <person name="Lang F.B.F."/>
            <person name="Roger A.J."/>
            <person name="Ruiz-Trillo I."/>
            <person name="Brown M."/>
            <person name="Walker B."/>
            <person name="Young S."/>
            <person name="Zeng Q."/>
            <person name="Gargeya S."/>
            <person name="Fitzgerald M."/>
            <person name="Haas B."/>
            <person name="Abouelleil A."/>
            <person name="Allen A.W."/>
            <person name="Alvarado L."/>
            <person name="Arachchi H.M."/>
            <person name="Berlin A.M."/>
            <person name="Chapman S.B."/>
            <person name="Gainer-Dewar J."/>
            <person name="Goldberg J."/>
            <person name="Griggs A."/>
            <person name="Gujja S."/>
            <person name="Hansen M."/>
            <person name="Howarth C."/>
            <person name="Imamovic A."/>
            <person name="Ireland A."/>
            <person name="Larimer J."/>
            <person name="McCowan C."/>
            <person name="Murphy C."/>
            <person name="Pearson M."/>
            <person name="Poon T.W."/>
            <person name="Priest M."/>
            <person name="Roberts A."/>
            <person name="Saif S."/>
            <person name="Shea T."/>
            <person name="Sisk P."/>
            <person name="Sykes S."/>
            <person name="Wortman J."/>
            <person name="Nusbaum C."/>
            <person name="Birren B."/>
        </authorList>
    </citation>
    <scope>NUCLEOTIDE SEQUENCE [LARGE SCALE GENOMIC DNA]</scope>
    <source>
        <strain evidence="3">ATCC 38817</strain>
    </source>
</reference>
<feature type="region of interest" description="Disordered" evidence="1">
    <location>
        <begin position="159"/>
        <end position="186"/>
    </location>
</feature>
<organism evidence="3">
    <name type="scientific">Fonticula alba</name>
    <name type="common">Slime mold</name>
    <dbReference type="NCBI Taxonomy" id="691883"/>
    <lineage>
        <taxon>Eukaryota</taxon>
        <taxon>Rotosphaerida</taxon>
        <taxon>Fonticulaceae</taxon>
        <taxon>Fonticula</taxon>
    </lineage>
</organism>
<feature type="region of interest" description="Disordered" evidence="1">
    <location>
        <begin position="1"/>
        <end position="36"/>
    </location>
</feature>